<dbReference type="Gene3D" id="3.10.50.40">
    <property type="match status" value="1"/>
</dbReference>
<dbReference type="PROSITE" id="PS50198">
    <property type="entry name" value="PPIC_PPIASE_2"/>
    <property type="match status" value="1"/>
</dbReference>
<comment type="catalytic activity">
    <reaction evidence="1">
        <text>[protein]-peptidylproline (omega=180) = [protein]-peptidylproline (omega=0)</text>
        <dbReference type="Rhea" id="RHEA:16237"/>
        <dbReference type="Rhea" id="RHEA-COMP:10747"/>
        <dbReference type="Rhea" id="RHEA-COMP:10748"/>
        <dbReference type="ChEBI" id="CHEBI:83833"/>
        <dbReference type="ChEBI" id="CHEBI:83834"/>
        <dbReference type="EC" id="5.2.1.8"/>
    </reaction>
</comment>
<sequence length="270" mass="30374">MKKLVFTTLSLATAISLNAAVLATVNGQDITSEELEAIPGIQLNKMSPEHKKQLIDQAIEYKLIVDDAKKTGIQKEPEYTKSLKNLEEKVMADIYMKKIFDGIKVSDADIKKFYDTNKDRLFKRPGQSKAKHILFALDNEKGAKDAIKSLQAFKGKDLENKFAELAKEKSIDGGSARQGGELGWFEKSKMVKPFADAVESLKKGELTKNPVKSQFGYHVILKEDERPEGTIPYNDVKDEIENSLKLQQFKGKMQGKIQDLKQKAKITYSK</sequence>
<gene>
    <name evidence="7" type="primary">cbf2</name>
    <name evidence="7" type="ORF">NCTC12475_00030</name>
</gene>
<proteinExistence type="predicted"/>
<dbReference type="PANTHER" id="PTHR47245">
    <property type="entry name" value="PEPTIDYLPROLYL ISOMERASE"/>
    <property type="match status" value="1"/>
</dbReference>
<dbReference type="RefSeq" id="WP_089182329.1">
    <property type="nucleotide sequence ID" value="NZ_CP043427.1"/>
</dbReference>
<evidence type="ECO:0000256" key="2">
    <source>
        <dbReference type="ARBA" id="ARBA00013194"/>
    </source>
</evidence>
<dbReference type="Pfam" id="PF00639">
    <property type="entry name" value="Rotamase"/>
    <property type="match status" value="1"/>
</dbReference>
<dbReference type="SUPFAM" id="SSF109998">
    <property type="entry name" value="Triger factor/SurA peptide-binding domain-like"/>
    <property type="match status" value="1"/>
</dbReference>
<dbReference type="OrthoDB" id="14196at2"/>
<dbReference type="InterPro" id="IPR027304">
    <property type="entry name" value="Trigger_fact/SurA_dom_sf"/>
</dbReference>
<keyword evidence="7" id="KW-0560">Oxidoreductase</keyword>
<evidence type="ECO:0000256" key="3">
    <source>
        <dbReference type="ARBA" id="ARBA00022729"/>
    </source>
</evidence>
<dbReference type="GeneID" id="93090485"/>
<dbReference type="SUPFAM" id="SSF54534">
    <property type="entry name" value="FKBP-like"/>
    <property type="match status" value="1"/>
</dbReference>
<dbReference type="EC" id="5.2.1.8" evidence="2"/>
<keyword evidence="8" id="KW-1185">Reference proteome</keyword>
<dbReference type="STRING" id="32024.GCA_000788295_00423"/>
<feature type="domain" description="PpiC" evidence="6">
    <location>
        <begin position="125"/>
        <end position="224"/>
    </location>
</feature>
<evidence type="ECO:0000256" key="4">
    <source>
        <dbReference type="ARBA" id="ARBA00023110"/>
    </source>
</evidence>
<dbReference type="InterPro" id="IPR050245">
    <property type="entry name" value="PrsA_foldase"/>
</dbReference>
<dbReference type="PANTHER" id="PTHR47245:SF1">
    <property type="entry name" value="FOLDASE PROTEIN PRSA"/>
    <property type="match status" value="1"/>
</dbReference>
<dbReference type="Gene3D" id="1.10.8.1040">
    <property type="match status" value="1"/>
</dbReference>
<keyword evidence="4" id="KW-0697">Rotamase</keyword>
<evidence type="ECO:0000313" key="8">
    <source>
        <dbReference type="Proteomes" id="UP000254920"/>
    </source>
</evidence>
<dbReference type="Proteomes" id="UP000254920">
    <property type="component" value="Unassembled WGS sequence"/>
</dbReference>
<evidence type="ECO:0000256" key="5">
    <source>
        <dbReference type="ARBA" id="ARBA00023235"/>
    </source>
</evidence>
<keyword evidence="5 7" id="KW-0413">Isomerase</keyword>
<dbReference type="EMBL" id="UFVD01000001">
    <property type="protein sequence ID" value="SUX09438.1"/>
    <property type="molecule type" value="Genomic_DNA"/>
</dbReference>
<reference evidence="7 8" key="1">
    <citation type="submission" date="2018-06" db="EMBL/GenBank/DDBJ databases">
        <authorList>
            <consortium name="Pathogen Informatics"/>
            <person name="Doyle S."/>
        </authorList>
    </citation>
    <scope>NUCLEOTIDE SEQUENCE [LARGE SCALE GENOMIC DNA]</scope>
    <source>
        <strain evidence="7 8">NCTC12475</strain>
    </source>
</reference>
<organism evidence="7 8">
    <name type="scientific">Campylobacter sputorum subsp. sputorum</name>
    <dbReference type="NCBI Taxonomy" id="32024"/>
    <lineage>
        <taxon>Bacteria</taxon>
        <taxon>Pseudomonadati</taxon>
        <taxon>Campylobacterota</taxon>
        <taxon>Epsilonproteobacteria</taxon>
        <taxon>Campylobacterales</taxon>
        <taxon>Campylobacteraceae</taxon>
        <taxon>Campylobacter</taxon>
    </lineage>
</organism>
<name>A0A381DGN8_9BACT</name>
<dbReference type="InterPro" id="IPR023058">
    <property type="entry name" value="PPIase_PpiC_CS"/>
</dbReference>
<dbReference type="AlphaFoldDB" id="A0A381DGN8"/>
<evidence type="ECO:0000259" key="6">
    <source>
        <dbReference type="PROSITE" id="PS50198"/>
    </source>
</evidence>
<dbReference type="GO" id="GO:0016491">
    <property type="term" value="F:oxidoreductase activity"/>
    <property type="evidence" value="ECO:0007669"/>
    <property type="project" value="UniProtKB-KW"/>
</dbReference>
<evidence type="ECO:0000313" key="7">
    <source>
        <dbReference type="EMBL" id="SUX09438.1"/>
    </source>
</evidence>
<dbReference type="PROSITE" id="PS01096">
    <property type="entry name" value="PPIC_PPIASE_1"/>
    <property type="match status" value="1"/>
</dbReference>
<dbReference type="InterPro" id="IPR000297">
    <property type="entry name" value="PPIase_PpiC"/>
</dbReference>
<dbReference type="GO" id="GO:0003755">
    <property type="term" value="F:peptidyl-prolyl cis-trans isomerase activity"/>
    <property type="evidence" value="ECO:0007669"/>
    <property type="project" value="UniProtKB-KW"/>
</dbReference>
<accession>A0A381DGN8</accession>
<keyword evidence="3" id="KW-0732">Signal</keyword>
<dbReference type="InterPro" id="IPR046357">
    <property type="entry name" value="PPIase_dom_sf"/>
</dbReference>
<evidence type="ECO:0000256" key="1">
    <source>
        <dbReference type="ARBA" id="ARBA00000971"/>
    </source>
</evidence>
<protein>
    <recommendedName>
        <fullName evidence="2">peptidylprolyl isomerase</fullName>
        <ecNumber evidence="2">5.2.1.8</ecNumber>
    </recommendedName>
</protein>